<dbReference type="EMBL" id="LYUD01000168">
    <property type="protein sequence ID" value="OAZ59922.1"/>
    <property type="molecule type" value="Genomic_DNA"/>
</dbReference>
<proteinExistence type="predicted"/>
<protein>
    <submittedName>
        <fullName evidence="1">Uncharacterized protein</fullName>
    </submittedName>
</protein>
<sequence length="125" mass="14384">MHGEFYRSIADLDPLLKEELPSCVLEAIFFLETSMCRSVPGLPYPITIGSKAVQIIYPQQHWGYLIKTIRRYRRTASVNDRKLITRFMKIIRPLLPEETSEPVSSIPPMIAPRLEIMEKNHSVAS</sequence>
<name>A0A1A0CC94_ACEPA</name>
<comment type="caution">
    <text evidence="1">The sequence shown here is derived from an EMBL/GenBank/DDBJ whole genome shotgun (WGS) entry which is preliminary data.</text>
</comment>
<evidence type="ECO:0000313" key="1">
    <source>
        <dbReference type="EMBL" id="OAZ59922.1"/>
    </source>
</evidence>
<reference evidence="1 2" key="1">
    <citation type="submission" date="2016-05" db="EMBL/GenBank/DDBJ databases">
        <title>Genome sequencing of Acetobacter pasteurianus strain SRCM100623.</title>
        <authorList>
            <person name="Song Y.R."/>
        </authorList>
    </citation>
    <scope>NUCLEOTIDE SEQUENCE [LARGE SCALE GENOMIC DNA]</scope>
    <source>
        <strain evidence="1 2">SRCM100623</strain>
    </source>
</reference>
<dbReference type="Proteomes" id="UP000093796">
    <property type="component" value="Unassembled WGS sequence"/>
</dbReference>
<dbReference type="PATRIC" id="fig|438.15.peg.3231"/>
<dbReference type="AlphaFoldDB" id="A0A1A0CC94"/>
<dbReference type="RefSeq" id="WP_081273979.1">
    <property type="nucleotide sequence ID" value="NZ_LYUD01000168.1"/>
</dbReference>
<dbReference type="OrthoDB" id="7220543at2"/>
<evidence type="ECO:0000313" key="2">
    <source>
        <dbReference type="Proteomes" id="UP000093796"/>
    </source>
</evidence>
<organism evidence="1 2">
    <name type="scientific">Acetobacter pasteurianus</name>
    <name type="common">Acetobacter turbidans</name>
    <dbReference type="NCBI Taxonomy" id="438"/>
    <lineage>
        <taxon>Bacteria</taxon>
        <taxon>Pseudomonadati</taxon>
        <taxon>Pseudomonadota</taxon>
        <taxon>Alphaproteobacteria</taxon>
        <taxon>Acetobacterales</taxon>
        <taxon>Acetobacteraceae</taxon>
        <taxon>Acetobacter</taxon>
    </lineage>
</organism>
<gene>
    <name evidence="1" type="ORF">SRCM100623_02929</name>
</gene>
<accession>A0A1A0CC94</accession>